<dbReference type="Pfam" id="PF03795">
    <property type="entry name" value="YCII"/>
    <property type="match status" value="1"/>
</dbReference>
<dbReference type="SUPFAM" id="SSF54909">
    <property type="entry name" value="Dimeric alpha+beta barrel"/>
    <property type="match status" value="1"/>
</dbReference>
<dbReference type="EMBL" id="FOJG01000002">
    <property type="protein sequence ID" value="SEW51751.1"/>
    <property type="molecule type" value="Genomic_DNA"/>
</dbReference>
<reference evidence="4" key="1">
    <citation type="submission" date="2016-10" db="EMBL/GenBank/DDBJ databases">
        <authorList>
            <person name="Varghese N."/>
            <person name="Submissions S."/>
        </authorList>
    </citation>
    <scope>NUCLEOTIDE SEQUENCE [LARGE SCALE GENOMIC DNA]</scope>
    <source>
        <strain evidence="4">DSM 3695</strain>
    </source>
</reference>
<evidence type="ECO:0000313" key="4">
    <source>
        <dbReference type="Proteomes" id="UP000199310"/>
    </source>
</evidence>
<sequence length="114" mass="12465">MKDFVLIFRNSENPHANPSPEELQERMNWMGGIAAQNKLADKGNRLSATQAKTVHPNDVVTDGPYTEIKEFISGYLIVKAANIEEAVELAKANPIFKTGGNIEVRAVLTPGDNS</sequence>
<dbReference type="Proteomes" id="UP000199310">
    <property type="component" value="Unassembled WGS sequence"/>
</dbReference>
<gene>
    <name evidence="3" type="ORF">SAMN04488122_4484</name>
</gene>
<dbReference type="OrthoDB" id="7782105at2"/>
<comment type="similarity">
    <text evidence="1">Belongs to the YciI family.</text>
</comment>
<evidence type="ECO:0000256" key="1">
    <source>
        <dbReference type="ARBA" id="ARBA00007689"/>
    </source>
</evidence>
<dbReference type="Gene3D" id="3.30.70.1060">
    <property type="entry name" value="Dimeric alpha+beta barrel"/>
    <property type="match status" value="1"/>
</dbReference>
<organism evidence="3 4">
    <name type="scientific">Chitinophaga arvensicola</name>
    <dbReference type="NCBI Taxonomy" id="29529"/>
    <lineage>
        <taxon>Bacteria</taxon>
        <taxon>Pseudomonadati</taxon>
        <taxon>Bacteroidota</taxon>
        <taxon>Chitinophagia</taxon>
        <taxon>Chitinophagales</taxon>
        <taxon>Chitinophagaceae</taxon>
        <taxon>Chitinophaga</taxon>
    </lineage>
</organism>
<dbReference type="InterPro" id="IPR011008">
    <property type="entry name" value="Dimeric_a/b-barrel"/>
</dbReference>
<evidence type="ECO:0000259" key="2">
    <source>
        <dbReference type="Pfam" id="PF03795"/>
    </source>
</evidence>
<dbReference type="AlphaFoldDB" id="A0A1I0S7J3"/>
<keyword evidence="4" id="KW-1185">Reference proteome</keyword>
<dbReference type="PANTHER" id="PTHR35174">
    <property type="entry name" value="BLL7171 PROTEIN-RELATED"/>
    <property type="match status" value="1"/>
</dbReference>
<feature type="domain" description="YCII-related" evidence="2">
    <location>
        <begin position="37"/>
        <end position="107"/>
    </location>
</feature>
<dbReference type="RefSeq" id="WP_089898205.1">
    <property type="nucleotide sequence ID" value="NZ_FOJG01000002.1"/>
</dbReference>
<name>A0A1I0S7J3_9BACT</name>
<proteinExistence type="inferred from homology"/>
<accession>A0A1I0S7J3</accession>
<dbReference type="STRING" id="29529.SAMN04488122_4484"/>
<protein>
    <submittedName>
        <fullName evidence="3">Uncharacterized conserved protein</fullName>
    </submittedName>
</protein>
<dbReference type="InterPro" id="IPR005545">
    <property type="entry name" value="YCII"/>
</dbReference>
<evidence type="ECO:0000313" key="3">
    <source>
        <dbReference type="EMBL" id="SEW51751.1"/>
    </source>
</evidence>